<dbReference type="Pfam" id="PF09948">
    <property type="entry name" value="PpoB2"/>
    <property type="match status" value="1"/>
</dbReference>
<dbReference type="OrthoDB" id="980055at2"/>
<keyword evidence="1" id="KW-0812">Transmembrane</keyword>
<keyword evidence="1" id="KW-1133">Transmembrane helix</keyword>
<feature type="transmembrane region" description="Helical" evidence="1">
    <location>
        <begin position="200"/>
        <end position="233"/>
    </location>
</feature>
<evidence type="ECO:0000256" key="1">
    <source>
        <dbReference type="SAM" id="Phobius"/>
    </source>
</evidence>
<gene>
    <name evidence="2" type="ORF">SAMN05421829_11345</name>
</gene>
<organism evidence="2 3">
    <name type="scientific">Aromatoleum tolulyticum</name>
    <dbReference type="NCBI Taxonomy" id="34027"/>
    <lineage>
        <taxon>Bacteria</taxon>
        <taxon>Pseudomonadati</taxon>
        <taxon>Pseudomonadota</taxon>
        <taxon>Betaproteobacteria</taxon>
        <taxon>Rhodocyclales</taxon>
        <taxon>Rhodocyclaceae</taxon>
        <taxon>Aromatoleum</taxon>
    </lineage>
</organism>
<reference evidence="3" key="1">
    <citation type="submission" date="2017-01" db="EMBL/GenBank/DDBJ databases">
        <authorList>
            <person name="Varghese N."/>
            <person name="Submissions S."/>
        </authorList>
    </citation>
    <scope>NUCLEOTIDE SEQUENCE [LARGE SCALE GENOMIC DNA]</scope>
    <source>
        <strain evidence="3">ATCC 51758</strain>
    </source>
</reference>
<dbReference type="EMBL" id="FTMD01000013">
    <property type="protein sequence ID" value="SIR33051.1"/>
    <property type="molecule type" value="Genomic_DNA"/>
</dbReference>
<dbReference type="STRING" id="34027.SAMN05421829_11345"/>
<evidence type="ECO:0000313" key="3">
    <source>
        <dbReference type="Proteomes" id="UP000186819"/>
    </source>
</evidence>
<keyword evidence="1" id="KW-0472">Membrane</keyword>
<evidence type="ECO:0000313" key="2">
    <source>
        <dbReference type="EMBL" id="SIR33051.1"/>
    </source>
</evidence>
<dbReference type="RefSeq" id="WP_084205139.1">
    <property type="nucleotide sequence ID" value="NZ_FTMD01000013.1"/>
</dbReference>
<feature type="transmembrane region" description="Helical" evidence="1">
    <location>
        <begin position="245"/>
        <end position="264"/>
    </location>
</feature>
<proteinExistence type="predicted"/>
<dbReference type="InterPro" id="IPR018688">
    <property type="entry name" value="PpoB2-like"/>
</dbReference>
<dbReference type="Proteomes" id="UP000186819">
    <property type="component" value="Unassembled WGS sequence"/>
</dbReference>
<accession>A0A1N7A1V6</accession>
<sequence>MAAAQAPQRAISRRDTFVVALGALVLAAWVALWLWERSPYGRYLNHAELGGLAHAATADAVLAQSALYVGGWLLMTIAMMLPTTLPLLDAFRRLTALRDDRHSLLALVIASYLGVWLAAGAAMHLFDFGLHEAFEHLAWLQANPWMFGAAPLLLAGAFQFSDLKHRCLERCRAPVGFVIQHWRGGSPALQSLAIGAHHGLFCVGCCWALMLLMFAVGTGSIGWMLALGAVMAIEKNLSWGRRLSAPLGVALLLWGGAIAVPQLLHPMP</sequence>
<protein>
    <submittedName>
        <fullName evidence="2">Predicted metal-binding membrane protein</fullName>
    </submittedName>
</protein>
<keyword evidence="3" id="KW-1185">Reference proteome</keyword>
<dbReference type="AlphaFoldDB" id="A0A1N7A1V6"/>
<name>A0A1N7A1V6_9RHOO</name>
<feature type="transmembrane region" description="Helical" evidence="1">
    <location>
        <begin position="17"/>
        <end position="35"/>
    </location>
</feature>
<feature type="transmembrane region" description="Helical" evidence="1">
    <location>
        <begin position="72"/>
        <end position="91"/>
    </location>
</feature>
<feature type="transmembrane region" description="Helical" evidence="1">
    <location>
        <begin position="103"/>
        <end position="126"/>
    </location>
</feature>